<dbReference type="PROSITE" id="PS51007">
    <property type="entry name" value="CYTC"/>
    <property type="match status" value="1"/>
</dbReference>
<name>A0ABY4CGL2_9BACT</name>
<keyword evidence="8" id="KW-1185">Reference proteome</keyword>
<dbReference type="SUPFAM" id="SSF46626">
    <property type="entry name" value="Cytochrome c"/>
    <property type="match status" value="1"/>
</dbReference>
<evidence type="ECO:0000313" key="8">
    <source>
        <dbReference type="Proteomes" id="UP000830116"/>
    </source>
</evidence>
<accession>A0ABY4CGL2</accession>
<reference evidence="7" key="1">
    <citation type="submission" date="2022-03" db="EMBL/GenBank/DDBJ databases">
        <title>Genome Identification and Characterization of new species Bdellovibrio reynosense LBG001 sp. nov. from a Mexico soil sample.</title>
        <authorList>
            <person name="Camilli A."/>
            <person name="Ajao Y."/>
            <person name="Guo X."/>
        </authorList>
    </citation>
    <scope>NUCLEOTIDE SEQUENCE</scope>
    <source>
        <strain evidence="7">LBG001</strain>
    </source>
</reference>
<keyword evidence="2 4" id="KW-0479">Metal-binding</keyword>
<evidence type="ECO:0000256" key="2">
    <source>
        <dbReference type="ARBA" id="ARBA00022723"/>
    </source>
</evidence>
<gene>
    <name evidence="7" type="ORF">MNR06_00055</name>
</gene>
<keyword evidence="3 4" id="KW-0408">Iron</keyword>
<feature type="domain" description="Cytochrome c" evidence="6">
    <location>
        <begin position="329"/>
        <end position="436"/>
    </location>
</feature>
<dbReference type="Gene3D" id="1.10.760.10">
    <property type="entry name" value="Cytochrome c-like domain"/>
    <property type="match status" value="1"/>
</dbReference>
<evidence type="ECO:0000256" key="1">
    <source>
        <dbReference type="ARBA" id="ARBA00022617"/>
    </source>
</evidence>
<evidence type="ECO:0000256" key="3">
    <source>
        <dbReference type="ARBA" id="ARBA00023004"/>
    </source>
</evidence>
<protein>
    <recommendedName>
        <fullName evidence="6">Cytochrome c domain-containing protein</fullName>
    </recommendedName>
</protein>
<feature type="signal peptide" evidence="5">
    <location>
        <begin position="1"/>
        <end position="26"/>
    </location>
</feature>
<evidence type="ECO:0000259" key="6">
    <source>
        <dbReference type="PROSITE" id="PS51007"/>
    </source>
</evidence>
<dbReference type="Proteomes" id="UP000830116">
    <property type="component" value="Chromosome"/>
</dbReference>
<evidence type="ECO:0000256" key="5">
    <source>
        <dbReference type="SAM" id="SignalP"/>
    </source>
</evidence>
<dbReference type="PANTHER" id="PTHR30600">
    <property type="entry name" value="CYTOCHROME C PEROXIDASE-RELATED"/>
    <property type="match status" value="1"/>
</dbReference>
<keyword evidence="1 4" id="KW-0349">Heme</keyword>
<proteinExistence type="predicted"/>
<dbReference type="RefSeq" id="WP_243537781.1">
    <property type="nucleotide sequence ID" value="NZ_CP093442.1"/>
</dbReference>
<dbReference type="InterPro" id="IPR036909">
    <property type="entry name" value="Cyt_c-like_dom_sf"/>
</dbReference>
<organism evidence="7 8">
    <name type="scientific">Bdellovibrio reynosensis</name>
    <dbReference type="NCBI Taxonomy" id="2835041"/>
    <lineage>
        <taxon>Bacteria</taxon>
        <taxon>Pseudomonadati</taxon>
        <taxon>Bdellovibrionota</taxon>
        <taxon>Bdellovibrionia</taxon>
        <taxon>Bdellovibrionales</taxon>
        <taxon>Pseudobdellovibrionaceae</taxon>
        <taxon>Bdellovibrio</taxon>
    </lineage>
</organism>
<dbReference type="PANTHER" id="PTHR30600:SF13">
    <property type="entry name" value="METHYLAMINE UTILIZATION PROTEIN"/>
    <property type="match status" value="1"/>
</dbReference>
<keyword evidence="5" id="KW-0732">Signal</keyword>
<feature type="chain" id="PRO_5045778650" description="Cytochrome c domain-containing protein" evidence="5">
    <location>
        <begin position="27"/>
        <end position="436"/>
    </location>
</feature>
<dbReference type="InterPro" id="IPR051395">
    <property type="entry name" value="Cytochrome_c_Peroxidase/MauG"/>
</dbReference>
<evidence type="ECO:0000313" key="7">
    <source>
        <dbReference type="EMBL" id="UOF01345.1"/>
    </source>
</evidence>
<dbReference type="EMBL" id="CP093442">
    <property type="protein sequence ID" value="UOF01345.1"/>
    <property type="molecule type" value="Genomic_DNA"/>
</dbReference>
<sequence>MKNQSSFRKKLLYFSGILILGLSAAAFTIDSINENSHQRLFSQGRKIFRYDTFGSEEFWGGKLRLHDAIKGEKNGGVGPGVSPATALAVGLKVDVEELSRATLNAIKAGKVDLNDPNSTLVLLKEDAVIGVKGFFSKEGNLTSVGIQCALCHSTVDNSLTTGIGRRLDGWANRDLNVGAVINLSPDLTVVNDLLGVSDETTRKVVLAWGPGKFDAILFLDGKGFRPDGKTAATLLPPAFGLAGVNLHTYTGWGSVTYWNAFVANLEMHGQGTFFDPRLDDAQKFPVAARARLGHTKAAKDLITSKLAALHHYQLSLPAPKPSKQTYDEIAAARGQKLFNEKAKCATCHVPPLYTEPGWNMHTAEAIGIDDFQAKRSPDERYRTTPLKGLWSHQKGGFYHDGRFADLKAVVDHYNGHLKLGLSSAESEDIVQFLKSL</sequence>
<dbReference type="InterPro" id="IPR009056">
    <property type="entry name" value="Cyt_c-like_dom"/>
</dbReference>
<evidence type="ECO:0000256" key="4">
    <source>
        <dbReference type="PROSITE-ProRule" id="PRU00433"/>
    </source>
</evidence>